<keyword evidence="2" id="KW-1185">Reference proteome</keyword>
<sequence length="80" mass="8910">MAPLRSSRVQRVNMRRRTVGPVGCIDLPNQNIRVRFVARLISSTFTLTQRWSTFGSHESGSVLIGSLPSSLKLKLTSRSP</sequence>
<accession>A0A1B0BR36</accession>
<protein>
    <submittedName>
        <fullName evidence="1">Uncharacterized protein</fullName>
    </submittedName>
</protein>
<dbReference type="Proteomes" id="UP000092460">
    <property type="component" value="Unassembled WGS sequence"/>
</dbReference>
<evidence type="ECO:0000313" key="1">
    <source>
        <dbReference type="EnsemblMetazoa" id="GPPI037934-PA"/>
    </source>
</evidence>
<proteinExistence type="predicted"/>
<evidence type="ECO:0000313" key="2">
    <source>
        <dbReference type="Proteomes" id="UP000092460"/>
    </source>
</evidence>
<dbReference type="EMBL" id="JXJN01018902">
    <property type="status" value="NOT_ANNOTATED_CDS"/>
    <property type="molecule type" value="Genomic_DNA"/>
</dbReference>
<reference evidence="2" key="1">
    <citation type="submission" date="2015-01" db="EMBL/GenBank/DDBJ databases">
        <authorList>
            <person name="Aksoy S."/>
            <person name="Warren W."/>
            <person name="Wilson R.K."/>
        </authorList>
    </citation>
    <scope>NUCLEOTIDE SEQUENCE [LARGE SCALE GENOMIC DNA]</scope>
    <source>
        <strain evidence="2">IAEA</strain>
    </source>
</reference>
<name>A0A1B0BR36_9MUSC</name>
<dbReference type="VEuPathDB" id="VectorBase:GPPI037934"/>
<dbReference type="AlphaFoldDB" id="A0A1B0BR36"/>
<reference evidence="1" key="2">
    <citation type="submission" date="2020-05" db="UniProtKB">
        <authorList>
            <consortium name="EnsemblMetazoa"/>
        </authorList>
    </citation>
    <scope>IDENTIFICATION</scope>
    <source>
        <strain evidence="1">IAEA</strain>
    </source>
</reference>
<dbReference type="EnsemblMetazoa" id="GPPI037934-RA">
    <property type="protein sequence ID" value="GPPI037934-PA"/>
    <property type="gene ID" value="GPPI037934"/>
</dbReference>
<organism evidence="1 2">
    <name type="scientific">Glossina palpalis gambiensis</name>
    <dbReference type="NCBI Taxonomy" id="67801"/>
    <lineage>
        <taxon>Eukaryota</taxon>
        <taxon>Metazoa</taxon>
        <taxon>Ecdysozoa</taxon>
        <taxon>Arthropoda</taxon>
        <taxon>Hexapoda</taxon>
        <taxon>Insecta</taxon>
        <taxon>Pterygota</taxon>
        <taxon>Neoptera</taxon>
        <taxon>Endopterygota</taxon>
        <taxon>Diptera</taxon>
        <taxon>Brachycera</taxon>
        <taxon>Muscomorpha</taxon>
        <taxon>Hippoboscoidea</taxon>
        <taxon>Glossinidae</taxon>
        <taxon>Glossina</taxon>
    </lineage>
</organism>